<sequence length="288" mass="32626">MNGIINVYKPLGISSFDVVRKVKKVCNTKKVGHTGTLDPLACGVLPICIGSATKAVDYIMNDYKVYVAELKLGIITDTYDREGKILEENEVDLSQDEVKEAILSFVGKIDQVPPMYSALKVNGQKLYKLARAGIEIERVARPIEIFDIEILELKLPVAKIRIKCSKGTYIRSLCYDIGQKLNCGAMMWSLEREATGTFVKENSIHLDKLTEENVEQYLITSEKVFEEYPFISISERVKKLLLNGVSMKDPEIFSETQFDIIYRVYYEDEFLGIASKTSKGFKLLKSFN</sequence>
<gene>
    <name evidence="5" type="primary">truB</name>
    <name evidence="8" type="ORF">SAMN02745196_00344</name>
</gene>
<dbReference type="PANTHER" id="PTHR13767">
    <property type="entry name" value="TRNA-PSEUDOURIDINE SYNTHASE"/>
    <property type="match status" value="1"/>
</dbReference>
<dbReference type="OrthoDB" id="9802309at2"/>
<dbReference type="SUPFAM" id="SSF55120">
    <property type="entry name" value="Pseudouridine synthase"/>
    <property type="match status" value="1"/>
</dbReference>
<dbReference type="Proteomes" id="UP000184526">
    <property type="component" value="Unassembled WGS sequence"/>
</dbReference>
<evidence type="ECO:0000256" key="4">
    <source>
        <dbReference type="ARBA" id="ARBA00023235"/>
    </source>
</evidence>
<evidence type="ECO:0000256" key="5">
    <source>
        <dbReference type="HAMAP-Rule" id="MF_01080"/>
    </source>
</evidence>
<dbReference type="EMBL" id="FQXP01000003">
    <property type="protein sequence ID" value="SHH42830.1"/>
    <property type="molecule type" value="Genomic_DNA"/>
</dbReference>
<comment type="similarity">
    <text evidence="2 5">Belongs to the pseudouridine synthase TruB family. Type 1 subfamily.</text>
</comment>
<keyword evidence="9" id="KW-1185">Reference proteome</keyword>
<dbReference type="GO" id="GO:0031119">
    <property type="term" value="P:tRNA pseudouridine synthesis"/>
    <property type="evidence" value="ECO:0007669"/>
    <property type="project" value="UniProtKB-UniRule"/>
</dbReference>
<dbReference type="NCBIfam" id="TIGR00431">
    <property type="entry name" value="TruB"/>
    <property type="match status" value="1"/>
</dbReference>
<dbReference type="EC" id="5.4.99.25" evidence="5"/>
<organism evidence="8 9">
    <name type="scientific">Clostridium collagenovorans DSM 3089</name>
    <dbReference type="NCBI Taxonomy" id="1121306"/>
    <lineage>
        <taxon>Bacteria</taxon>
        <taxon>Bacillati</taxon>
        <taxon>Bacillota</taxon>
        <taxon>Clostridia</taxon>
        <taxon>Eubacteriales</taxon>
        <taxon>Clostridiaceae</taxon>
        <taxon>Clostridium</taxon>
    </lineage>
</organism>
<dbReference type="GO" id="GO:0160148">
    <property type="term" value="F:tRNA pseudouridine(55) synthase activity"/>
    <property type="evidence" value="ECO:0007669"/>
    <property type="project" value="UniProtKB-EC"/>
</dbReference>
<keyword evidence="4 5" id="KW-0413">Isomerase</keyword>
<proteinExistence type="inferred from homology"/>
<keyword evidence="3 5" id="KW-0819">tRNA processing</keyword>
<evidence type="ECO:0000256" key="2">
    <source>
        <dbReference type="ARBA" id="ARBA00005642"/>
    </source>
</evidence>
<comment type="catalytic activity">
    <reaction evidence="1 5">
        <text>uridine(55) in tRNA = pseudouridine(55) in tRNA</text>
        <dbReference type="Rhea" id="RHEA:42532"/>
        <dbReference type="Rhea" id="RHEA-COMP:10101"/>
        <dbReference type="Rhea" id="RHEA-COMP:10102"/>
        <dbReference type="ChEBI" id="CHEBI:65314"/>
        <dbReference type="ChEBI" id="CHEBI:65315"/>
        <dbReference type="EC" id="5.4.99.25"/>
    </reaction>
</comment>
<reference evidence="8 9" key="1">
    <citation type="submission" date="2016-11" db="EMBL/GenBank/DDBJ databases">
        <authorList>
            <person name="Jaros S."/>
            <person name="Januszkiewicz K."/>
            <person name="Wedrychowicz H."/>
        </authorList>
    </citation>
    <scope>NUCLEOTIDE SEQUENCE [LARGE SCALE GENOMIC DNA]</scope>
    <source>
        <strain evidence="8 9">DSM 3089</strain>
    </source>
</reference>
<dbReference type="STRING" id="1121306.SAMN02745196_00344"/>
<dbReference type="Gene3D" id="3.30.2350.10">
    <property type="entry name" value="Pseudouridine synthase"/>
    <property type="match status" value="1"/>
</dbReference>
<evidence type="ECO:0000313" key="8">
    <source>
        <dbReference type="EMBL" id="SHH42830.1"/>
    </source>
</evidence>
<dbReference type="InterPro" id="IPR020103">
    <property type="entry name" value="PsdUridine_synth_cat_dom_sf"/>
</dbReference>
<evidence type="ECO:0000259" key="6">
    <source>
        <dbReference type="Pfam" id="PF01509"/>
    </source>
</evidence>
<dbReference type="Pfam" id="PF16198">
    <property type="entry name" value="TruB_C_2"/>
    <property type="match status" value="1"/>
</dbReference>
<accession>A0A1M5SWQ7</accession>
<dbReference type="InterPro" id="IPR032819">
    <property type="entry name" value="TruB_C"/>
</dbReference>
<feature type="domain" description="tRNA pseudouridylate synthase B C-terminal" evidence="7">
    <location>
        <begin position="171"/>
        <end position="212"/>
    </location>
</feature>
<dbReference type="GO" id="GO:0003723">
    <property type="term" value="F:RNA binding"/>
    <property type="evidence" value="ECO:0007669"/>
    <property type="project" value="InterPro"/>
</dbReference>
<evidence type="ECO:0000256" key="1">
    <source>
        <dbReference type="ARBA" id="ARBA00000385"/>
    </source>
</evidence>
<dbReference type="RefSeq" id="WP_072829443.1">
    <property type="nucleotide sequence ID" value="NZ_FQXP01000003.1"/>
</dbReference>
<evidence type="ECO:0000259" key="7">
    <source>
        <dbReference type="Pfam" id="PF16198"/>
    </source>
</evidence>
<dbReference type="HAMAP" id="MF_01080">
    <property type="entry name" value="TruB_bact"/>
    <property type="match status" value="1"/>
</dbReference>
<dbReference type="AlphaFoldDB" id="A0A1M5SWQ7"/>
<name>A0A1M5SWQ7_9CLOT</name>
<evidence type="ECO:0000256" key="3">
    <source>
        <dbReference type="ARBA" id="ARBA00022694"/>
    </source>
</evidence>
<feature type="domain" description="Pseudouridine synthase II N-terminal" evidence="6">
    <location>
        <begin position="23"/>
        <end position="170"/>
    </location>
</feature>
<dbReference type="InterPro" id="IPR014780">
    <property type="entry name" value="tRNA_psdUridine_synth_TruB"/>
</dbReference>
<feature type="active site" description="Nucleophile" evidence="5">
    <location>
        <position position="38"/>
    </location>
</feature>
<protein>
    <recommendedName>
        <fullName evidence="5">tRNA pseudouridine synthase B</fullName>
        <ecNumber evidence="5">5.4.99.25</ecNumber>
    </recommendedName>
    <alternativeName>
        <fullName evidence="5">tRNA pseudouridine(55) synthase</fullName>
        <shortName evidence="5">Psi55 synthase</shortName>
    </alternativeName>
    <alternativeName>
        <fullName evidence="5">tRNA pseudouridylate synthase</fullName>
    </alternativeName>
    <alternativeName>
        <fullName evidence="5">tRNA-uridine isomerase</fullName>
    </alternativeName>
</protein>
<dbReference type="PANTHER" id="PTHR13767:SF2">
    <property type="entry name" value="PSEUDOURIDYLATE SYNTHASE TRUB1"/>
    <property type="match status" value="1"/>
</dbReference>
<dbReference type="InterPro" id="IPR002501">
    <property type="entry name" value="PsdUridine_synth_N"/>
</dbReference>
<comment type="function">
    <text evidence="5">Responsible for synthesis of pseudouridine from uracil-55 in the psi GC loop of transfer RNAs.</text>
</comment>
<dbReference type="Pfam" id="PF01509">
    <property type="entry name" value="TruB_N"/>
    <property type="match status" value="1"/>
</dbReference>
<evidence type="ECO:0000313" key="9">
    <source>
        <dbReference type="Proteomes" id="UP000184526"/>
    </source>
</evidence>
<dbReference type="CDD" id="cd02573">
    <property type="entry name" value="PseudoU_synth_EcTruB"/>
    <property type="match status" value="1"/>
</dbReference>
<dbReference type="GO" id="GO:1990481">
    <property type="term" value="P:mRNA pseudouridine synthesis"/>
    <property type="evidence" value="ECO:0007669"/>
    <property type="project" value="TreeGrafter"/>
</dbReference>